<dbReference type="InterPro" id="IPR015424">
    <property type="entry name" value="PyrdxlP-dep_Trfase"/>
</dbReference>
<dbReference type="FunFam" id="3.40.640.10:FF:000030">
    <property type="entry name" value="Low-specificity L-threonine aldolase"/>
    <property type="match status" value="1"/>
</dbReference>
<dbReference type="GO" id="GO:0006545">
    <property type="term" value="P:glycine biosynthetic process"/>
    <property type="evidence" value="ECO:0007669"/>
    <property type="project" value="TreeGrafter"/>
</dbReference>
<gene>
    <name evidence="7" type="ORF">GXP67_11750</name>
</gene>
<evidence type="ECO:0000256" key="4">
    <source>
        <dbReference type="ARBA" id="ARBA00023239"/>
    </source>
</evidence>
<evidence type="ECO:0000256" key="5">
    <source>
        <dbReference type="PIRSR" id="PIRSR017617-1"/>
    </source>
</evidence>
<keyword evidence="8" id="KW-1185">Reference proteome</keyword>
<feature type="modified residue" description="N6-(pyridoxal phosphate)lysine" evidence="5">
    <location>
        <position position="206"/>
    </location>
</feature>
<evidence type="ECO:0000256" key="1">
    <source>
        <dbReference type="ARBA" id="ARBA00001933"/>
    </source>
</evidence>
<evidence type="ECO:0000256" key="2">
    <source>
        <dbReference type="ARBA" id="ARBA00006966"/>
    </source>
</evidence>
<dbReference type="InterPro" id="IPR023603">
    <property type="entry name" value="Low_specificity_L-TA-like"/>
</dbReference>
<organism evidence="7 8">
    <name type="scientific">Rhodocytophaga rosea</name>
    <dbReference type="NCBI Taxonomy" id="2704465"/>
    <lineage>
        <taxon>Bacteria</taxon>
        <taxon>Pseudomonadati</taxon>
        <taxon>Bacteroidota</taxon>
        <taxon>Cytophagia</taxon>
        <taxon>Cytophagales</taxon>
        <taxon>Rhodocytophagaceae</taxon>
        <taxon>Rhodocytophaga</taxon>
    </lineage>
</organism>
<dbReference type="PANTHER" id="PTHR48097:SF9">
    <property type="entry name" value="L-THREONINE ALDOLASE"/>
    <property type="match status" value="1"/>
</dbReference>
<feature type="domain" description="Aromatic amino acid beta-eliminating lyase/threonine aldolase" evidence="6">
    <location>
        <begin position="10"/>
        <end position="293"/>
    </location>
</feature>
<evidence type="ECO:0000256" key="3">
    <source>
        <dbReference type="ARBA" id="ARBA00022898"/>
    </source>
</evidence>
<sequence>MQTTLKEIIDLRSDTVTKPTPGMLQAMLSAQVGDDVYEEDPMVNELQEKTAHIFGMEAGLFCPSGTMTNQIAIRILTQPGDEVICDRLAHIYNYEGGGIAVNSLASVRLVHGERGRFTPQDVLENINDDNVHYPRTSLVALENTVNKGGGCYYTLDQIAAISKVCRQHRISLHLDGARVFNALVATGESPAEYGKYFDTISVCLSKGLGAPVGSVLLGSHQLIAKAKRMRKLMGGGWRQAGFLAAAGIYALDHHIQRLSEDHIRARKIAQALQQLPVVEEILPVDTNIVIFKLSSEKTTQDFLTYLKEQQILASAFGKDKIRIVTHLDFTDAMLERLIVVLQKLPVLATK</sequence>
<dbReference type="Gene3D" id="3.90.1150.10">
    <property type="entry name" value="Aspartate Aminotransferase, domain 1"/>
    <property type="match status" value="1"/>
</dbReference>
<keyword evidence="4" id="KW-0456">Lyase</keyword>
<accession>A0A6C0GHS9</accession>
<comment type="cofactor">
    <cofactor evidence="1">
        <name>pyridoxal 5'-phosphate</name>
        <dbReference type="ChEBI" id="CHEBI:597326"/>
    </cofactor>
</comment>
<comment type="similarity">
    <text evidence="2">Belongs to the threonine aldolase family.</text>
</comment>
<dbReference type="InterPro" id="IPR015422">
    <property type="entry name" value="PyrdxlP-dep_Trfase_small"/>
</dbReference>
<dbReference type="GO" id="GO:0006567">
    <property type="term" value="P:L-threonine catabolic process"/>
    <property type="evidence" value="ECO:0007669"/>
    <property type="project" value="TreeGrafter"/>
</dbReference>
<dbReference type="KEGG" id="rhoz:GXP67_11750"/>
<dbReference type="GO" id="GO:0008483">
    <property type="term" value="F:transaminase activity"/>
    <property type="evidence" value="ECO:0007669"/>
    <property type="project" value="UniProtKB-KW"/>
</dbReference>
<dbReference type="AlphaFoldDB" id="A0A6C0GHS9"/>
<evidence type="ECO:0000313" key="7">
    <source>
        <dbReference type="EMBL" id="QHT67263.1"/>
    </source>
</evidence>
<dbReference type="PIRSF" id="PIRSF017617">
    <property type="entry name" value="Thr_aldolase"/>
    <property type="match status" value="1"/>
</dbReference>
<name>A0A6C0GHS9_9BACT</name>
<evidence type="ECO:0000313" key="8">
    <source>
        <dbReference type="Proteomes" id="UP000480178"/>
    </source>
</evidence>
<dbReference type="Gene3D" id="3.40.640.10">
    <property type="entry name" value="Type I PLP-dependent aspartate aminotransferase-like (Major domain)"/>
    <property type="match status" value="1"/>
</dbReference>
<dbReference type="NCBIfam" id="NF041359">
    <property type="entry name" value="GntG_guanitoxin"/>
    <property type="match status" value="1"/>
</dbReference>
<dbReference type="GO" id="GO:0008732">
    <property type="term" value="F:L-allo-threonine aldolase activity"/>
    <property type="evidence" value="ECO:0007669"/>
    <property type="project" value="TreeGrafter"/>
</dbReference>
<reference evidence="7 8" key="1">
    <citation type="submission" date="2020-01" db="EMBL/GenBank/DDBJ databases">
        <authorList>
            <person name="Kim M.K."/>
        </authorList>
    </citation>
    <scope>NUCLEOTIDE SEQUENCE [LARGE SCALE GENOMIC DNA]</scope>
    <source>
        <strain evidence="7 8">172606-1</strain>
    </source>
</reference>
<dbReference type="Pfam" id="PF01212">
    <property type="entry name" value="Beta_elim_lyase"/>
    <property type="match status" value="1"/>
</dbReference>
<dbReference type="RefSeq" id="WP_162443304.1">
    <property type="nucleotide sequence ID" value="NZ_CP048222.1"/>
</dbReference>
<dbReference type="PANTHER" id="PTHR48097">
    <property type="entry name" value="L-THREONINE ALDOLASE-RELATED"/>
    <property type="match status" value="1"/>
</dbReference>
<dbReference type="CDD" id="cd06502">
    <property type="entry name" value="TA_like"/>
    <property type="match status" value="1"/>
</dbReference>
<proteinExistence type="inferred from homology"/>
<dbReference type="InterPro" id="IPR015421">
    <property type="entry name" value="PyrdxlP-dep_Trfase_major"/>
</dbReference>
<dbReference type="EMBL" id="CP048222">
    <property type="protein sequence ID" value="QHT67263.1"/>
    <property type="molecule type" value="Genomic_DNA"/>
</dbReference>
<dbReference type="InterPro" id="IPR001597">
    <property type="entry name" value="ArAA_b-elim_lyase/Thr_aldolase"/>
</dbReference>
<dbReference type="Proteomes" id="UP000480178">
    <property type="component" value="Chromosome"/>
</dbReference>
<keyword evidence="7" id="KW-0032">Aminotransferase</keyword>
<keyword evidence="7" id="KW-0808">Transferase</keyword>
<protein>
    <submittedName>
        <fullName evidence="7">Aminotransferase class I/II-fold pyridoxal phosphate-dependent enzyme</fullName>
    </submittedName>
</protein>
<keyword evidence="3" id="KW-0663">Pyridoxal phosphate</keyword>
<dbReference type="GO" id="GO:0005829">
    <property type="term" value="C:cytosol"/>
    <property type="evidence" value="ECO:0007669"/>
    <property type="project" value="TreeGrafter"/>
</dbReference>
<evidence type="ECO:0000259" key="6">
    <source>
        <dbReference type="Pfam" id="PF01212"/>
    </source>
</evidence>
<dbReference type="SUPFAM" id="SSF53383">
    <property type="entry name" value="PLP-dependent transferases"/>
    <property type="match status" value="1"/>
</dbReference>